<keyword evidence="2" id="KW-1185">Reference proteome</keyword>
<organism evidence="1 2">
    <name type="scientific">Nyssa sinensis</name>
    <dbReference type="NCBI Taxonomy" id="561372"/>
    <lineage>
        <taxon>Eukaryota</taxon>
        <taxon>Viridiplantae</taxon>
        <taxon>Streptophyta</taxon>
        <taxon>Embryophyta</taxon>
        <taxon>Tracheophyta</taxon>
        <taxon>Spermatophyta</taxon>
        <taxon>Magnoliopsida</taxon>
        <taxon>eudicotyledons</taxon>
        <taxon>Gunneridae</taxon>
        <taxon>Pentapetalae</taxon>
        <taxon>asterids</taxon>
        <taxon>Cornales</taxon>
        <taxon>Nyssaceae</taxon>
        <taxon>Nyssa</taxon>
    </lineage>
</organism>
<name>A0A5J5C2A1_9ASTE</name>
<protein>
    <submittedName>
        <fullName evidence="1">Uncharacterized protein</fullName>
    </submittedName>
</protein>
<evidence type="ECO:0000313" key="2">
    <source>
        <dbReference type="Proteomes" id="UP000325577"/>
    </source>
</evidence>
<proteinExistence type="predicted"/>
<gene>
    <name evidence="1" type="ORF">F0562_001109</name>
</gene>
<reference evidence="1 2" key="1">
    <citation type="submission" date="2019-09" db="EMBL/GenBank/DDBJ databases">
        <title>A chromosome-level genome assembly of the Chinese tupelo Nyssa sinensis.</title>
        <authorList>
            <person name="Yang X."/>
            <person name="Kang M."/>
            <person name="Yang Y."/>
            <person name="Xiong H."/>
            <person name="Wang M."/>
            <person name="Zhang Z."/>
            <person name="Wang Z."/>
            <person name="Wu H."/>
            <person name="Ma T."/>
            <person name="Liu J."/>
            <person name="Xi Z."/>
        </authorList>
    </citation>
    <scope>NUCLEOTIDE SEQUENCE [LARGE SCALE GENOMIC DNA]</scope>
    <source>
        <strain evidence="1">J267</strain>
        <tissue evidence="1">Leaf</tissue>
    </source>
</reference>
<accession>A0A5J5C2A1</accession>
<sequence length="136" mass="15192">MIGSRCIKKPAVGVCRAVIARLIFDRAFCYGSVCRVCYAGSVACSITVQMENLSFPPQTSQFLRFPAPSFSWFWLAPCIEAVMWAHRITSQMDDVGPDFPTPKSWEKPCKISEFPHKKGTSVETSSYADLEVTTQL</sequence>
<dbReference type="EMBL" id="CM018031">
    <property type="protein sequence ID" value="KAA8549418.1"/>
    <property type="molecule type" value="Genomic_DNA"/>
</dbReference>
<dbReference type="AlphaFoldDB" id="A0A5J5C2A1"/>
<dbReference type="Proteomes" id="UP000325577">
    <property type="component" value="Linkage Group LG0"/>
</dbReference>
<evidence type="ECO:0000313" key="1">
    <source>
        <dbReference type="EMBL" id="KAA8549418.1"/>
    </source>
</evidence>